<dbReference type="PANTHER" id="PTHR30537">
    <property type="entry name" value="HTH-TYPE TRANSCRIPTIONAL REGULATOR"/>
    <property type="match status" value="1"/>
</dbReference>
<dbReference type="RefSeq" id="WP_183631074.1">
    <property type="nucleotide sequence ID" value="NZ_BAABLE010000011.1"/>
</dbReference>
<dbReference type="SUPFAM" id="SSF46785">
    <property type="entry name" value="Winged helix' DNA-binding domain"/>
    <property type="match status" value="1"/>
</dbReference>
<gene>
    <name evidence="6" type="ORF">GGR36_000265</name>
</gene>
<dbReference type="SUPFAM" id="SSF53850">
    <property type="entry name" value="Periplasmic binding protein-like II"/>
    <property type="match status" value="1"/>
</dbReference>
<dbReference type="InterPro" id="IPR036388">
    <property type="entry name" value="WH-like_DNA-bd_sf"/>
</dbReference>
<sequence>MKRHRLPPLNAVRAFESAARLGSFVAAGEELHVTQPAIGRHVKSLEDWLGSRLFERTPRGVLLTESGRIYYEQVGKALEVIADASHDLSQRAKARWLRLIAVPGFASRWLRERLPAFRAAHPDLRIALEPNASFEEVRAGQADLGIGFGLPMHFRGRTELLMQPAIFPVCSPGYLQHHEVPRHPADLLRLTLLHEDDGTWWGDWFHSQGVRARPSSDMSYVSAEQVLDLAKSGAGVALTNPLLVADELARGELVRPIPHEARLEGYLLVWPPGRASREARAFADWLRAECQASDAAAVIPQDAPSD</sequence>
<evidence type="ECO:0000256" key="3">
    <source>
        <dbReference type="ARBA" id="ARBA00023125"/>
    </source>
</evidence>
<evidence type="ECO:0000256" key="1">
    <source>
        <dbReference type="ARBA" id="ARBA00009437"/>
    </source>
</evidence>
<dbReference type="Proteomes" id="UP000561045">
    <property type="component" value="Unassembled WGS sequence"/>
</dbReference>
<dbReference type="InterPro" id="IPR000847">
    <property type="entry name" value="LysR_HTH_N"/>
</dbReference>
<dbReference type="Pfam" id="PF00126">
    <property type="entry name" value="HTH_1"/>
    <property type="match status" value="1"/>
</dbReference>
<dbReference type="AlphaFoldDB" id="A0A840BK83"/>
<dbReference type="InterPro" id="IPR036390">
    <property type="entry name" value="WH_DNA-bd_sf"/>
</dbReference>
<name>A0A840BK83_9RHOO</name>
<evidence type="ECO:0000313" key="7">
    <source>
        <dbReference type="Proteomes" id="UP000561045"/>
    </source>
</evidence>
<organism evidence="6 7">
    <name type="scientific">Niveibacterium umoris</name>
    <dbReference type="NCBI Taxonomy" id="1193620"/>
    <lineage>
        <taxon>Bacteria</taxon>
        <taxon>Pseudomonadati</taxon>
        <taxon>Pseudomonadota</taxon>
        <taxon>Betaproteobacteria</taxon>
        <taxon>Rhodocyclales</taxon>
        <taxon>Rhodocyclaceae</taxon>
        <taxon>Niveibacterium</taxon>
    </lineage>
</organism>
<dbReference type="PROSITE" id="PS50931">
    <property type="entry name" value="HTH_LYSR"/>
    <property type="match status" value="1"/>
</dbReference>
<dbReference type="InterPro" id="IPR058163">
    <property type="entry name" value="LysR-type_TF_proteobact-type"/>
</dbReference>
<accession>A0A840BK83</accession>
<comment type="similarity">
    <text evidence="1">Belongs to the LysR transcriptional regulatory family.</text>
</comment>
<dbReference type="GO" id="GO:0043565">
    <property type="term" value="F:sequence-specific DNA binding"/>
    <property type="evidence" value="ECO:0007669"/>
    <property type="project" value="TreeGrafter"/>
</dbReference>
<proteinExistence type="inferred from homology"/>
<keyword evidence="7" id="KW-1185">Reference proteome</keyword>
<keyword evidence="4" id="KW-0804">Transcription</keyword>
<dbReference type="EMBL" id="JACIET010000001">
    <property type="protein sequence ID" value="MBB4010957.1"/>
    <property type="molecule type" value="Genomic_DNA"/>
</dbReference>
<dbReference type="GO" id="GO:0003700">
    <property type="term" value="F:DNA-binding transcription factor activity"/>
    <property type="evidence" value="ECO:0007669"/>
    <property type="project" value="InterPro"/>
</dbReference>
<dbReference type="InterPro" id="IPR005119">
    <property type="entry name" value="LysR_subst-bd"/>
</dbReference>
<dbReference type="PANTHER" id="PTHR30537:SF79">
    <property type="entry name" value="TRANSCRIPTIONAL REGULATOR-RELATED"/>
    <property type="match status" value="1"/>
</dbReference>
<evidence type="ECO:0000259" key="5">
    <source>
        <dbReference type="PROSITE" id="PS50931"/>
    </source>
</evidence>
<dbReference type="Gene3D" id="1.10.10.10">
    <property type="entry name" value="Winged helix-like DNA-binding domain superfamily/Winged helix DNA-binding domain"/>
    <property type="match status" value="1"/>
</dbReference>
<keyword evidence="2" id="KW-0805">Transcription regulation</keyword>
<dbReference type="PRINTS" id="PR00039">
    <property type="entry name" value="HTHLYSR"/>
</dbReference>
<dbReference type="CDD" id="cd08432">
    <property type="entry name" value="PBP2_GcdR_TrpI_HvrB_AmpR_like"/>
    <property type="match status" value="1"/>
</dbReference>
<evidence type="ECO:0000256" key="4">
    <source>
        <dbReference type="ARBA" id="ARBA00023163"/>
    </source>
</evidence>
<keyword evidence="3" id="KW-0238">DNA-binding</keyword>
<feature type="domain" description="HTH lysR-type" evidence="5">
    <location>
        <begin position="7"/>
        <end position="64"/>
    </location>
</feature>
<dbReference type="Pfam" id="PF03466">
    <property type="entry name" value="LysR_substrate"/>
    <property type="match status" value="1"/>
</dbReference>
<evidence type="ECO:0000256" key="2">
    <source>
        <dbReference type="ARBA" id="ARBA00023015"/>
    </source>
</evidence>
<dbReference type="Gene3D" id="3.40.190.10">
    <property type="entry name" value="Periplasmic binding protein-like II"/>
    <property type="match status" value="2"/>
</dbReference>
<protein>
    <submittedName>
        <fullName evidence="6">LysR family glycine cleavage system transcriptional activator</fullName>
    </submittedName>
</protein>
<comment type="caution">
    <text evidence="6">The sequence shown here is derived from an EMBL/GenBank/DDBJ whole genome shotgun (WGS) entry which is preliminary data.</text>
</comment>
<dbReference type="FunFam" id="1.10.10.10:FF:000038">
    <property type="entry name" value="Glycine cleavage system transcriptional activator"/>
    <property type="match status" value="1"/>
</dbReference>
<reference evidence="6 7" key="1">
    <citation type="submission" date="2020-08" db="EMBL/GenBank/DDBJ databases">
        <title>Genomic Encyclopedia of Type Strains, Phase IV (KMG-IV): sequencing the most valuable type-strain genomes for metagenomic binning, comparative biology and taxonomic classification.</title>
        <authorList>
            <person name="Goeker M."/>
        </authorList>
    </citation>
    <scope>NUCLEOTIDE SEQUENCE [LARGE SCALE GENOMIC DNA]</scope>
    <source>
        <strain evidence="6 7">DSM 106739</strain>
    </source>
</reference>
<evidence type="ECO:0000313" key="6">
    <source>
        <dbReference type="EMBL" id="MBB4010957.1"/>
    </source>
</evidence>
<dbReference type="GO" id="GO:0006351">
    <property type="term" value="P:DNA-templated transcription"/>
    <property type="evidence" value="ECO:0007669"/>
    <property type="project" value="TreeGrafter"/>
</dbReference>